<dbReference type="STRING" id="1236989.JCM15548_13759"/>
<evidence type="ECO:0000256" key="6">
    <source>
        <dbReference type="ARBA" id="ARBA00022777"/>
    </source>
</evidence>
<reference evidence="16 17" key="1">
    <citation type="journal article" date="2015" name="Microbes Environ.">
        <title>Distribution and evolution of nitrogen fixation genes in the phylum bacteroidetes.</title>
        <authorList>
            <person name="Inoue J."/>
            <person name="Oshima K."/>
            <person name="Suda W."/>
            <person name="Sakamoto M."/>
            <person name="Iino T."/>
            <person name="Noda S."/>
            <person name="Hongoh Y."/>
            <person name="Hattori M."/>
            <person name="Ohkuma M."/>
        </authorList>
    </citation>
    <scope>NUCLEOTIDE SEQUENCE [LARGE SCALE GENOMIC DNA]</scope>
    <source>
        <strain evidence="16">JCM 15548</strain>
    </source>
</reference>
<protein>
    <recommendedName>
        <fullName evidence="11 12">Galactokinase</fullName>
        <ecNumber evidence="11 12">2.7.1.6</ecNumber>
    </recommendedName>
    <alternativeName>
        <fullName evidence="11">Galactose kinase</fullName>
    </alternativeName>
</protein>
<dbReference type="InterPro" id="IPR013750">
    <property type="entry name" value="GHMP_kinase_C_dom"/>
</dbReference>
<dbReference type="PROSITE" id="PS00627">
    <property type="entry name" value="GHMP_KINASES_ATP"/>
    <property type="match status" value="1"/>
</dbReference>
<feature type="binding site" evidence="11">
    <location>
        <position position="67"/>
    </location>
    <ligand>
        <name>ATP</name>
        <dbReference type="ChEBI" id="CHEBI:30616"/>
    </ligand>
</feature>
<dbReference type="Pfam" id="PF10509">
    <property type="entry name" value="GalKase_gal_bdg"/>
    <property type="match status" value="1"/>
</dbReference>
<comment type="function">
    <text evidence="11">Catalyzes the transfer of the gamma-phosphate of ATP to D-galactose to form alpha-D-galactose-1-phosphate (Gal-1-P).</text>
</comment>
<dbReference type="PROSITE" id="PS00106">
    <property type="entry name" value="GALACTOKINASE"/>
    <property type="match status" value="1"/>
</dbReference>
<sequence length="386" mass="42368">MDTKALKAQFSELYGAEAEAVFFSPGRVNLIGEHTDYNGGYVFPCALNYGTYLLVRKNADNVVRFASTNLDLSIAIALSDLSIKQPDGAWVNYPLGVVEQFAKKGIEISGLDLLYSGNIPNGAGLSSSASIELVTSVMINDLYEGKLAMMEMVQLSQNAENQFVGVNCGIMDQFAVGMGKANHALALKCDTLKFEEVPLKLDGYKIVISNTNKRRGLADSKYNERRSECEKALEEMNTEGKFQFLSDIDFDRFNDLHSKLSSDVLLRRARHVITENKRVVDAMSALEKNNLQEFGQLMNASHVSLRDDYEVTGSELDALVEEAWRVDGVIGSRMTGAGFGGCTVSIVKDAAVDNFLSVVGPAYEKRTGLKPEFYVAEVGDGARRLE</sequence>
<keyword evidence="2 11" id="KW-0963">Cytoplasm</keyword>
<dbReference type="SUPFAM" id="SSF54211">
    <property type="entry name" value="Ribosomal protein S5 domain 2-like"/>
    <property type="match status" value="1"/>
</dbReference>
<comment type="caution">
    <text evidence="16">The sequence shown here is derived from an EMBL/GenBank/DDBJ whole genome shotgun (WGS) entry which is preliminary data.</text>
</comment>
<dbReference type="SUPFAM" id="SSF55060">
    <property type="entry name" value="GHMP Kinase, C-terminal domain"/>
    <property type="match status" value="1"/>
</dbReference>
<dbReference type="GO" id="GO:0006012">
    <property type="term" value="P:galactose metabolic process"/>
    <property type="evidence" value="ECO:0007669"/>
    <property type="project" value="UniProtKB-UniRule"/>
</dbReference>
<dbReference type="InterPro" id="IPR006206">
    <property type="entry name" value="Mevalonate/galactokinase"/>
</dbReference>
<evidence type="ECO:0000256" key="2">
    <source>
        <dbReference type="ARBA" id="ARBA00022490"/>
    </source>
</evidence>
<feature type="domain" description="GHMP kinase C-terminal" evidence="14">
    <location>
        <begin position="282"/>
        <end position="357"/>
    </location>
</feature>
<feature type="binding site" evidence="11">
    <location>
        <position position="128"/>
    </location>
    <ligand>
        <name>Mg(2+)</name>
        <dbReference type="ChEBI" id="CHEBI:18420"/>
    </ligand>
</feature>
<dbReference type="HAMAP" id="MF_00246">
    <property type="entry name" value="Galactokinase"/>
    <property type="match status" value="1"/>
</dbReference>
<evidence type="ECO:0000256" key="1">
    <source>
        <dbReference type="ARBA" id="ARBA00006566"/>
    </source>
</evidence>
<comment type="pathway">
    <text evidence="11">Carbohydrate metabolism; galactose metabolism.</text>
</comment>
<feature type="binding site" evidence="11">
    <location>
        <begin position="122"/>
        <end position="128"/>
    </location>
    <ligand>
        <name>ATP</name>
        <dbReference type="ChEBI" id="CHEBI:30616"/>
    </ligand>
</feature>
<evidence type="ECO:0000259" key="13">
    <source>
        <dbReference type="Pfam" id="PF00288"/>
    </source>
</evidence>
<comment type="subcellular location">
    <subcellularLocation>
        <location evidence="11">Cytoplasm</location>
    </subcellularLocation>
</comment>
<evidence type="ECO:0000259" key="15">
    <source>
        <dbReference type="Pfam" id="PF10509"/>
    </source>
</evidence>
<dbReference type="GO" id="GO:0005524">
    <property type="term" value="F:ATP binding"/>
    <property type="evidence" value="ECO:0007669"/>
    <property type="project" value="UniProtKB-UniRule"/>
</dbReference>
<dbReference type="EC" id="2.7.1.6" evidence="11 12"/>
<dbReference type="PRINTS" id="PR00473">
    <property type="entry name" value="GALCTOKINASE"/>
</dbReference>
<dbReference type="AlphaFoldDB" id="A0A0E9M201"/>
<name>A0A0E9M201_9BACT</name>
<dbReference type="FunFam" id="3.30.230.10:FF:000017">
    <property type="entry name" value="Galactokinase"/>
    <property type="match status" value="1"/>
</dbReference>
<dbReference type="PANTHER" id="PTHR10457">
    <property type="entry name" value="MEVALONATE KINASE/GALACTOKINASE"/>
    <property type="match status" value="1"/>
</dbReference>
<comment type="catalytic activity">
    <reaction evidence="11">
        <text>alpha-D-galactose + ATP = alpha-D-galactose 1-phosphate + ADP + H(+)</text>
        <dbReference type="Rhea" id="RHEA:13553"/>
        <dbReference type="ChEBI" id="CHEBI:15378"/>
        <dbReference type="ChEBI" id="CHEBI:28061"/>
        <dbReference type="ChEBI" id="CHEBI:30616"/>
        <dbReference type="ChEBI" id="CHEBI:58336"/>
        <dbReference type="ChEBI" id="CHEBI:456216"/>
        <dbReference type="EC" id="2.7.1.6"/>
    </reaction>
</comment>
<evidence type="ECO:0000256" key="4">
    <source>
        <dbReference type="ARBA" id="ARBA00022723"/>
    </source>
</evidence>
<dbReference type="EMBL" id="BAZW01000047">
    <property type="protein sequence ID" value="GAO31401.1"/>
    <property type="molecule type" value="Genomic_DNA"/>
</dbReference>
<dbReference type="Gene3D" id="3.30.230.10">
    <property type="match status" value="1"/>
</dbReference>
<evidence type="ECO:0000259" key="14">
    <source>
        <dbReference type="Pfam" id="PF08544"/>
    </source>
</evidence>
<evidence type="ECO:0000313" key="16">
    <source>
        <dbReference type="EMBL" id="GAO31401.1"/>
    </source>
</evidence>
<dbReference type="InterPro" id="IPR019539">
    <property type="entry name" value="GalKase_N"/>
</dbReference>
<feature type="binding site" evidence="11">
    <location>
        <position position="160"/>
    </location>
    <ligand>
        <name>Mg(2+)</name>
        <dbReference type="ChEBI" id="CHEBI:18420"/>
    </ligand>
</feature>
<keyword evidence="10 11" id="KW-0119">Carbohydrate metabolism</keyword>
<dbReference type="PANTHER" id="PTHR10457:SF7">
    <property type="entry name" value="GALACTOKINASE-RELATED"/>
    <property type="match status" value="1"/>
</dbReference>
<organism evidence="16 17">
    <name type="scientific">Geofilum rubicundum JCM 15548</name>
    <dbReference type="NCBI Taxonomy" id="1236989"/>
    <lineage>
        <taxon>Bacteria</taxon>
        <taxon>Pseudomonadati</taxon>
        <taxon>Bacteroidota</taxon>
        <taxon>Bacteroidia</taxon>
        <taxon>Marinilabiliales</taxon>
        <taxon>Marinilabiliaceae</taxon>
        <taxon>Geofilum</taxon>
    </lineage>
</organism>
<feature type="binding site" evidence="11">
    <location>
        <position position="222"/>
    </location>
    <ligand>
        <name>substrate</name>
    </ligand>
</feature>
<dbReference type="Pfam" id="PF08544">
    <property type="entry name" value="GHMP_kinases_C"/>
    <property type="match status" value="1"/>
</dbReference>
<dbReference type="Proteomes" id="UP000032900">
    <property type="component" value="Unassembled WGS sequence"/>
</dbReference>
<feature type="domain" description="GHMP kinase N-terminal" evidence="13">
    <location>
        <begin position="92"/>
        <end position="180"/>
    </location>
</feature>
<evidence type="ECO:0000256" key="3">
    <source>
        <dbReference type="ARBA" id="ARBA00022679"/>
    </source>
</evidence>
<dbReference type="InterPro" id="IPR036554">
    <property type="entry name" value="GHMP_kinase_C_sf"/>
</dbReference>
<dbReference type="InterPro" id="IPR006204">
    <property type="entry name" value="GHMP_kinase_N_dom"/>
</dbReference>
<keyword evidence="8 11" id="KW-0460">Magnesium</keyword>
<gene>
    <name evidence="11" type="primary">galK</name>
    <name evidence="16" type="ORF">JCM15548_13759</name>
</gene>
<dbReference type="NCBIfam" id="NF003705">
    <property type="entry name" value="PRK05322.1"/>
    <property type="match status" value="1"/>
</dbReference>
<keyword evidence="3 11" id="KW-0808">Transferase</keyword>
<dbReference type="GO" id="GO:0000287">
    <property type="term" value="F:magnesium ion binding"/>
    <property type="evidence" value="ECO:0007669"/>
    <property type="project" value="UniProtKB-UniRule"/>
</dbReference>
<keyword evidence="9 11" id="KW-0299">Galactose metabolism</keyword>
<dbReference type="OrthoDB" id="250531at2"/>
<keyword evidence="17" id="KW-1185">Reference proteome</keyword>
<dbReference type="PRINTS" id="PR00959">
    <property type="entry name" value="MEVGALKINASE"/>
</dbReference>
<dbReference type="FunFam" id="3.30.70.890:FF:000001">
    <property type="entry name" value="Galactokinase"/>
    <property type="match status" value="1"/>
</dbReference>
<accession>A0A0E9M201</accession>
<feature type="domain" description="Galactokinase N-terminal" evidence="15">
    <location>
        <begin position="9"/>
        <end position="57"/>
    </location>
</feature>
<dbReference type="InterPro" id="IPR022963">
    <property type="entry name" value="Galactokinase_bac"/>
</dbReference>
<evidence type="ECO:0000256" key="8">
    <source>
        <dbReference type="ARBA" id="ARBA00022842"/>
    </source>
</evidence>
<keyword evidence="4 11" id="KW-0479">Metal-binding</keyword>
<dbReference type="PIRSF" id="PIRSF000530">
    <property type="entry name" value="Galactokinase"/>
    <property type="match status" value="1"/>
</dbReference>
<dbReference type="InterPro" id="IPR006203">
    <property type="entry name" value="GHMP_knse_ATP-bd_CS"/>
</dbReference>
<evidence type="ECO:0000256" key="12">
    <source>
        <dbReference type="NCBIfam" id="TIGR00131"/>
    </source>
</evidence>
<feature type="site" description="Transition state stabilizer" evidence="11">
    <location>
        <position position="27"/>
    </location>
</feature>
<dbReference type="NCBIfam" id="TIGR00131">
    <property type="entry name" value="gal_kin"/>
    <property type="match status" value="1"/>
</dbReference>
<dbReference type="InterPro" id="IPR020568">
    <property type="entry name" value="Ribosomal_Su5_D2-typ_SF"/>
</dbReference>
<keyword evidence="7 11" id="KW-0067">ATP-binding</keyword>
<evidence type="ECO:0000313" key="17">
    <source>
        <dbReference type="Proteomes" id="UP000032900"/>
    </source>
</evidence>
<dbReference type="RefSeq" id="WP_062127499.1">
    <property type="nucleotide sequence ID" value="NZ_BAZW01000047.1"/>
</dbReference>
<evidence type="ECO:0000256" key="5">
    <source>
        <dbReference type="ARBA" id="ARBA00022741"/>
    </source>
</evidence>
<dbReference type="InterPro" id="IPR014721">
    <property type="entry name" value="Ribsml_uS5_D2-typ_fold_subgr"/>
</dbReference>
<dbReference type="Gene3D" id="3.30.70.890">
    <property type="entry name" value="GHMP kinase, C-terminal domain"/>
    <property type="match status" value="1"/>
</dbReference>
<dbReference type="UniPathway" id="UPA00214"/>
<dbReference type="InterPro" id="IPR000705">
    <property type="entry name" value="Galactokinase"/>
</dbReference>
<feature type="active site" description="Proton acceptor" evidence="11">
    <location>
        <position position="172"/>
    </location>
</feature>
<dbReference type="GO" id="GO:0005829">
    <property type="term" value="C:cytosol"/>
    <property type="evidence" value="ECO:0007669"/>
    <property type="project" value="TreeGrafter"/>
</dbReference>
<evidence type="ECO:0000256" key="11">
    <source>
        <dbReference type="HAMAP-Rule" id="MF_00246"/>
    </source>
</evidence>
<evidence type="ECO:0000256" key="9">
    <source>
        <dbReference type="ARBA" id="ARBA00023144"/>
    </source>
</evidence>
<proteinExistence type="inferred from homology"/>
<keyword evidence="6 11" id="KW-0418">Kinase</keyword>
<dbReference type="Pfam" id="PF00288">
    <property type="entry name" value="GHMP_kinases_N"/>
    <property type="match status" value="1"/>
</dbReference>
<dbReference type="GO" id="GO:0004335">
    <property type="term" value="F:galactokinase activity"/>
    <property type="evidence" value="ECO:0007669"/>
    <property type="project" value="UniProtKB-UniRule"/>
</dbReference>
<comment type="similarity">
    <text evidence="1 11">Belongs to the GHMP kinase family. GalK subfamily.</text>
</comment>
<dbReference type="InterPro" id="IPR019741">
    <property type="entry name" value="Galactokinase_CS"/>
</dbReference>
<evidence type="ECO:0000256" key="7">
    <source>
        <dbReference type="ARBA" id="ARBA00022840"/>
    </source>
</evidence>
<evidence type="ECO:0000256" key="10">
    <source>
        <dbReference type="ARBA" id="ARBA00023277"/>
    </source>
</evidence>
<keyword evidence="5 11" id="KW-0547">Nucleotide-binding</keyword>
<feature type="binding site" evidence="11">
    <location>
        <begin position="33"/>
        <end position="36"/>
    </location>
    <ligand>
        <name>substrate</name>
    </ligand>
</feature>